<reference evidence="2 3" key="1">
    <citation type="journal article" date="2022" name="Allergy">
        <title>Genome assembly and annotation of Periplaneta americana reveal a comprehensive cockroach allergen profile.</title>
        <authorList>
            <person name="Wang L."/>
            <person name="Xiong Q."/>
            <person name="Saelim N."/>
            <person name="Wang L."/>
            <person name="Nong W."/>
            <person name="Wan A.T."/>
            <person name="Shi M."/>
            <person name="Liu X."/>
            <person name="Cao Q."/>
            <person name="Hui J.H.L."/>
            <person name="Sookrung N."/>
            <person name="Leung T.F."/>
            <person name="Tungtrongchitr A."/>
            <person name="Tsui S.K.W."/>
        </authorList>
    </citation>
    <scope>NUCLEOTIDE SEQUENCE [LARGE SCALE GENOMIC DNA]</scope>
    <source>
        <strain evidence="2">PWHHKU_190912</strain>
    </source>
</reference>
<dbReference type="Proteomes" id="UP001148838">
    <property type="component" value="Unassembled WGS sequence"/>
</dbReference>
<comment type="caution">
    <text evidence="2">The sequence shown here is derived from an EMBL/GenBank/DDBJ whole genome shotgun (WGS) entry which is preliminary data.</text>
</comment>
<organism evidence="2 3">
    <name type="scientific">Periplaneta americana</name>
    <name type="common">American cockroach</name>
    <name type="synonym">Blatta americana</name>
    <dbReference type="NCBI Taxonomy" id="6978"/>
    <lineage>
        <taxon>Eukaryota</taxon>
        <taxon>Metazoa</taxon>
        <taxon>Ecdysozoa</taxon>
        <taxon>Arthropoda</taxon>
        <taxon>Hexapoda</taxon>
        <taxon>Insecta</taxon>
        <taxon>Pterygota</taxon>
        <taxon>Neoptera</taxon>
        <taxon>Polyneoptera</taxon>
        <taxon>Dictyoptera</taxon>
        <taxon>Blattodea</taxon>
        <taxon>Blattoidea</taxon>
        <taxon>Blattidae</taxon>
        <taxon>Blattinae</taxon>
        <taxon>Periplaneta</taxon>
    </lineage>
</organism>
<sequence>MSDADDDDDDDDEEGRRRNPRDTASLSRVGTARSTNTDQCLESKHCVVRMRLEYGEQIEQRPEAKGIRSYTAMNDAETDQEARKKLVGSLAEKKLLLKDALEGMGNGSSQRNPRATSALTQILSRPDLGSNSRSPDGRTTRMDSGTYAAVARLTTSCIKSWVFRTFTDIQNKFVVKGGLRLGYYLYHNRQQSKLKSCDSFFPRSYEDFEKY</sequence>
<protein>
    <submittedName>
        <fullName evidence="2">Uncharacterized protein</fullName>
    </submittedName>
</protein>
<evidence type="ECO:0000313" key="2">
    <source>
        <dbReference type="EMBL" id="KAJ4448071.1"/>
    </source>
</evidence>
<name>A0ABQ8TPK2_PERAM</name>
<accession>A0ABQ8TPK2</accession>
<feature type="compositionally biased region" description="Acidic residues" evidence="1">
    <location>
        <begin position="1"/>
        <end position="13"/>
    </location>
</feature>
<gene>
    <name evidence="2" type="ORF">ANN_10083</name>
</gene>
<proteinExistence type="predicted"/>
<evidence type="ECO:0000313" key="3">
    <source>
        <dbReference type="Proteomes" id="UP001148838"/>
    </source>
</evidence>
<dbReference type="EMBL" id="JAJSOF020000005">
    <property type="protein sequence ID" value="KAJ4448071.1"/>
    <property type="molecule type" value="Genomic_DNA"/>
</dbReference>
<evidence type="ECO:0000256" key="1">
    <source>
        <dbReference type="SAM" id="MobiDB-lite"/>
    </source>
</evidence>
<keyword evidence="3" id="KW-1185">Reference proteome</keyword>
<feature type="region of interest" description="Disordered" evidence="1">
    <location>
        <begin position="1"/>
        <end position="39"/>
    </location>
</feature>
<feature type="compositionally biased region" description="Polar residues" evidence="1">
    <location>
        <begin position="22"/>
        <end position="39"/>
    </location>
</feature>